<proteinExistence type="predicted"/>
<dbReference type="InterPro" id="IPR043777">
    <property type="entry name" value="DUF5719"/>
</dbReference>
<comment type="caution">
    <text evidence="2">The sequence shown here is derived from an EMBL/GenBank/DDBJ whole genome shotgun (WGS) entry which is preliminary data.</text>
</comment>
<feature type="region of interest" description="Disordered" evidence="1">
    <location>
        <begin position="1"/>
        <end position="244"/>
    </location>
</feature>
<gene>
    <name evidence="2" type="ORF">HZZ05_06320</name>
</gene>
<name>A0A853EMY9_9ACTO</name>
<feature type="compositionally biased region" description="Polar residues" evidence="1">
    <location>
        <begin position="1"/>
        <end position="11"/>
    </location>
</feature>
<dbReference type="Pfam" id="PF18986">
    <property type="entry name" value="DUF5719"/>
    <property type="match status" value="1"/>
</dbReference>
<feature type="compositionally biased region" description="Low complexity" evidence="1">
    <location>
        <begin position="49"/>
        <end position="61"/>
    </location>
</feature>
<feature type="compositionally biased region" description="Basic residues" evidence="1">
    <location>
        <begin position="232"/>
        <end position="244"/>
    </location>
</feature>
<feature type="compositionally biased region" description="Basic and acidic residues" evidence="1">
    <location>
        <begin position="111"/>
        <end position="130"/>
    </location>
</feature>
<sequence length="746" mass="74161">MSHTPGQSPQEDSPHPQDMQDAVEHRQAEGPMTQEAAASPAHASEDPSQEAAAPAEDAAGATHPEGAQTAEADGAEEVPAQAPEACPSAVEVSAEDGADTTAADQAGDAPGAERRQAGHGEIGDGEDRGETTAGGPSGSERAETTAGAEDAEEHTASAGTQVPGTASRAPQDPVTQDPESFEAGAADKAMAEAGADQEAGARGSSQTPAPPETPTAPEGSAAAATSAAPTRPARRRLRTLRRRRPGAPLSWRRVAHRSAAVASALVLVAGAAGLTWWGRHSPAPMTPSSVEALTIAEQGARTVYVCPGQPGNTLAVTEKGTTTARTLITPVGRAQSIDYRGETLDSEGTTSLDAGTGGVLSIEPAGSQAVSAATVVTSLTNDGDLRGLTAAPCTQPSAVSWIVGGSADLGASADLRLDNPGVTAVTARVSLYGSSGRLSLPSNGEVTIPAGKSQSMLLETSGSQDERIAVSIEADGGSLVPTLVTESLDGETAAGVDVITPGSGPATDLTIPAVQVVDAAEQGETPQDSTGATSSEASAVRVVNPHEEPASVSITMLGPEGPTPLPGAQEVEIDPGAVFDLSLRGVAPGTYGVQVTADRQVAAGVRLVRSAGEYPARSGSLVHDEAWIQPGAGDSGPSSILAVPRGGGLTPVVALANSGGQRTVTLASLDGGWSQEVSLPAGGASTVEVPQDFSAVTVTDSGTGEGLAAATIVTAQATGDAAGTLISVVPAVPDAAASAQREVLLD</sequence>
<organism evidence="2 3">
    <name type="scientific">Actinomyces bowdenii</name>
    <dbReference type="NCBI Taxonomy" id="131109"/>
    <lineage>
        <taxon>Bacteria</taxon>
        <taxon>Bacillati</taxon>
        <taxon>Actinomycetota</taxon>
        <taxon>Actinomycetes</taxon>
        <taxon>Actinomycetales</taxon>
        <taxon>Actinomycetaceae</taxon>
        <taxon>Actinomyces</taxon>
    </lineage>
</organism>
<dbReference type="EMBL" id="JACBXV010000068">
    <property type="protein sequence ID" value="NYS69136.1"/>
    <property type="molecule type" value="Genomic_DNA"/>
</dbReference>
<evidence type="ECO:0000313" key="2">
    <source>
        <dbReference type="EMBL" id="NYS69136.1"/>
    </source>
</evidence>
<dbReference type="RefSeq" id="WP_179900433.1">
    <property type="nucleotide sequence ID" value="NZ_JACBXV010000068.1"/>
</dbReference>
<accession>A0A853EMY9</accession>
<feature type="compositionally biased region" description="Low complexity" evidence="1">
    <location>
        <begin position="182"/>
        <end position="196"/>
    </location>
</feature>
<feature type="compositionally biased region" description="Low complexity" evidence="1">
    <location>
        <begin position="215"/>
        <end position="231"/>
    </location>
</feature>
<evidence type="ECO:0008006" key="4">
    <source>
        <dbReference type="Google" id="ProtNLM"/>
    </source>
</evidence>
<evidence type="ECO:0000256" key="1">
    <source>
        <dbReference type="SAM" id="MobiDB-lite"/>
    </source>
</evidence>
<feature type="compositionally biased region" description="Low complexity" evidence="1">
    <location>
        <begin position="99"/>
        <end position="110"/>
    </location>
</feature>
<evidence type="ECO:0000313" key="3">
    <source>
        <dbReference type="Proteomes" id="UP000572528"/>
    </source>
</evidence>
<dbReference type="AlphaFoldDB" id="A0A853EMY9"/>
<protein>
    <recommendedName>
        <fullName evidence="4">Prevent-host-death protein</fullName>
    </recommendedName>
</protein>
<dbReference type="Proteomes" id="UP000572528">
    <property type="component" value="Unassembled WGS sequence"/>
</dbReference>
<reference evidence="2 3" key="1">
    <citation type="submission" date="2020-07" db="EMBL/GenBank/DDBJ databases">
        <title>MOT database genomes.</title>
        <authorList>
            <person name="Joseph S."/>
            <person name="Aduse-Opoku J."/>
            <person name="Hashim A."/>
            <person name="Wade W."/>
            <person name="Curtis M."/>
        </authorList>
    </citation>
    <scope>NUCLEOTIDE SEQUENCE [LARGE SCALE GENOMIC DNA]</scope>
    <source>
        <strain evidence="2 3">WMus004</strain>
    </source>
</reference>